<evidence type="ECO:0000313" key="1">
    <source>
        <dbReference type="EMBL" id="KAH3711401.1"/>
    </source>
</evidence>
<dbReference type="EMBL" id="JAIWYP010000014">
    <property type="protein sequence ID" value="KAH3711401.1"/>
    <property type="molecule type" value="Genomic_DNA"/>
</dbReference>
<keyword evidence="2" id="KW-1185">Reference proteome</keyword>
<dbReference type="Proteomes" id="UP000828390">
    <property type="component" value="Unassembled WGS sequence"/>
</dbReference>
<gene>
    <name evidence="1" type="ORF">DPMN_071070</name>
</gene>
<evidence type="ECO:0000313" key="2">
    <source>
        <dbReference type="Proteomes" id="UP000828390"/>
    </source>
</evidence>
<comment type="caution">
    <text evidence="1">The sequence shown here is derived from an EMBL/GenBank/DDBJ whole genome shotgun (WGS) entry which is preliminary data.</text>
</comment>
<protein>
    <submittedName>
        <fullName evidence="1">Uncharacterized protein</fullName>
    </submittedName>
</protein>
<name>A0A9D3Z611_DREPO</name>
<reference evidence="1" key="1">
    <citation type="journal article" date="2019" name="bioRxiv">
        <title>The Genome of the Zebra Mussel, Dreissena polymorpha: A Resource for Invasive Species Research.</title>
        <authorList>
            <person name="McCartney M.A."/>
            <person name="Auch B."/>
            <person name="Kono T."/>
            <person name="Mallez S."/>
            <person name="Zhang Y."/>
            <person name="Obille A."/>
            <person name="Becker A."/>
            <person name="Abrahante J.E."/>
            <person name="Garbe J."/>
            <person name="Badalamenti J.P."/>
            <person name="Herman A."/>
            <person name="Mangelson H."/>
            <person name="Liachko I."/>
            <person name="Sullivan S."/>
            <person name="Sone E.D."/>
            <person name="Koren S."/>
            <person name="Silverstein K.A.T."/>
            <person name="Beckman K.B."/>
            <person name="Gohl D.M."/>
        </authorList>
    </citation>
    <scope>NUCLEOTIDE SEQUENCE</scope>
    <source>
        <strain evidence="1">Duluth1</strain>
        <tissue evidence="1">Whole animal</tissue>
    </source>
</reference>
<organism evidence="1 2">
    <name type="scientific">Dreissena polymorpha</name>
    <name type="common">Zebra mussel</name>
    <name type="synonym">Mytilus polymorpha</name>
    <dbReference type="NCBI Taxonomy" id="45954"/>
    <lineage>
        <taxon>Eukaryota</taxon>
        <taxon>Metazoa</taxon>
        <taxon>Spiralia</taxon>
        <taxon>Lophotrochozoa</taxon>
        <taxon>Mollusca</taxon>
        <taxon>Bivalvia</taxon>
        <taxon>Autobranchia</taxon>
        <taxon>Heteroconchia</taxon>
        <taxon>Euheterodonta</taxon>
        <taxon>Imparidentia</taxon>
        <taxon>Neoheterodontei</taxon>
        <taxon>Myida</taxon>
        <taxon>Dreissenoidea</taxon>
        <taxon>Dreissenidae</taxon>
        <taxon>Dreissena</taxon>
    </lineage>
</organism>
<proteinExistence type="predicted"/>
<accession>A0A9D3Z611</accession>
<sequence length="22" mass="2539">MKLITTLCCLLFTLNITLLKEN</sequence>
<reference evidence="1" key="2">
    <citation type="submission" date="2020-11" db="EMBL/GenBank/DDBJ databases">
        <authorList>
            <person name="McCartney M.A."/>
            <person name="Auch B."/>
            <person name="Kono T."/>
            <person name="Mallez S."/>
            <person name="Becker A."/>
            <person name="Gohl D.M."/>
            <person name="Silverstein K.A.T."/>
            <person name="Koren S."/>
            <person name="Bechman K.B."/>
            <person name="Herman A."/>
            <person name="Abrahante J.E."/>
            <person name="Garbe J."/>
        </authorList>
    </citation>
    <scope>NUCLEOTIDE SEQUENCE</scope>
    <source>
        <strain evidence="1">Duluth1</strain>
        <tissue evidence="1">Whole animal</tissue>
    </source>
</reference>
<dbReference type="AlphaFoldDB" id="A0A9D3Z611"/>